<name>A0A2H9ZT24_9ASPA</name>
<proteinExistence type="predicted"/>
<evidence type="ECO:0000313" key="1">
    <source>
        <dbReference type="EMBL" id="PKA46437.1"/>
    </source>
</evidence>
<protein>
    <submittedName>
        <fullName evidence="1">Uncharacterized protein</fullName>
    </submittedName>
</protein>
<gene>
    <name evidence="1" type="ORF">AXF42_Ash012569</name>
    <name evidence="2" type="ORF">AXF42_Ash012734</name>
</gene>
<sequence>MGEEIVFLVFVPYGNLQQLEHGALGLRVRKKHAALKAVRPEYADNDRYS</sequence>
<organism evidence="1 3">
    <name type="scientific">Apostasia shenzhenica</name>
    <dbReference type="NCBI Taxonomy" id="1088818"/>
    <lineage>
        <taxon>Eukaryota</taxon>
        <taxon>Viridiplantae</taxon>
        <taxon>Streptophyta</taxon>
        <taxon>Embryophyta</taxon>
        <taxon>Tracheophyta</taxon>
        <taxon>Spermatophyta</taxon>
        <taxon>Magnoliopsida</taxon>
        <taxon>Liliopsida</taxon>
        <taxon>Asparagales</taxon>
        <taxon>Orchidaceae</taxon>
        <taxon>Apostasioideae</taxon>
        <taxon>Apostasia</taxon>
    </lineage>
</organism>
<accession>A0A2H9ZT24</accession>
<evidence type="ECO:0000313" key="3">
    <source>
        <dbReference type="Proteomes" id="UP000236161"/>
    </source>
</evidence>
<dbReference type="Proteomes" id="UP000236161">
    <property type="component" value="Unassembled WGS sequence"/>
</dbReference>
<keyword evidence="3" id="KW-1185">Reference proteome</keyword>
<reference evidence="1 3" key="1">
    <citation type="journal article" date="2017" name="Nature">
        <title>The Apostasia genome and the evolution of orchids.</title>
        <authorList>
            <person name="Zhang G.Q."/>
            <person name="Liu K.W."/>
            <person name="Li Z."/>
            <person name="Lohaus R."/>
            <person name="Hsiao Y.Y."/>
            <person name="Niu S.C."/>
            <person name="Wang J.Y."/>
            <person name="Lin Y.C."/>
            <person name="Xu Q."/>
            <person name="Chen L.J."/>
            <person name="Yoshida K."/>
            <person name="Fujiwara S."/>
            <person name="Wang Z.W."/>
            <person name="Zhang Y.Q."/>
            <person name="Mitsuda N."/>
            <person name="Wang M."/>
            <person name="Liu G.H."/>
            <person name="Pecoraro L."/>
            <person name="Huang H.X."/>
            <person name="Xiao X.J."/>
            <person name="Lin M."/>
            <person name="Wu X.Y."/>
            <person name="Wu W.L."/>
            <person name="Chen Y.Y."/>
            <person name="Chang S.B."/>
            <person name="Sakamoto S."/>
            <person name="Ohme-Takagi M."/>
            <person name="Yagi M."/>
            <person name="Zeng S.J."/>
            <person name="Shen C.Y."/>
            <person name="Yeh C.M."/>
            <person name="Luo Y.B."/>
            <person name="Tsai W.C."/>
            <person name="Van de Peer Y."/>
            <person name="Liu Z.J."/>
        </authorList>
    </citation>
    <scope>NUCLEOTIDE SEQUENCE [LARGE SCALE GENOMIC DNA]</scope>
    <source>
        <strain evidence="1">ASH160606</strain>
        <strain evidence="3">cv. Shenzhen</strain>
        <tissue evidence="1">Stem</tissue>
    </source>
</reference>
<dbReference type="AlphaFoldDB" id="A0A2H9ZT24"/>
<reference evidence="1" key="2">
    <citation type="submission" date="2017-10" db="EMBL/GenBank/DDBJ databases">
        <authorList>
            <person name="Banno H."/>
            <person name="Chua N.-H."/>
        </authorList>
    </citation>
    <scope>NUCLEOTIDE SEQUENCE</scope>
    <source>
        <strain evidence="1">ASH160606</strain>
        <tissue evidence="1">Stem</tissue>
    </source>
</reference>
<dbReference type="EMBL" id="KZ454132">
    <property type="protein sequence ID" value="PKA46437.1"/>
    <property type="molecule type" value="Genomic_DNA"/>
</dbReference>
<dbReference type="EMBL" id="KZ451970">
    <property type="protein sequence ID" value="PKA56604.1"/>
    <property type="molecule type" value="Genomic_DNA"/>
</dbReference>
<evidence type="ECO:0000313" key="2">
    <source>
        <dbReference type="EMBL" id="PKA56604.1"/>
    </source>
</evidence>